<dbReference type="Gene3D" id="3.40.710.10">
    <property type="entry name" value="DD-peptidase/beta-lactamase superfamily"/>
    <property type="match status" value="1"/>
</dbReference>
<dbReference type="SUPFAM" id="SSF56601">
    <property type="entry name" value="beta-lactamase/transpeptidase-like"/>
    <property type="match status" value="1"/>
</dbReference>
<sequence length="384" mass="41233">MITERILDPGFEPLRDRFAAHFERDDEFRELGAALVVYEHGRKVVDLVGGHLDYERTVPWTATSLVNIWSASKVAMAVAIAQLVDRGLARYDQRVAHYWPEFGQNGKKDISLEQVLSHRAGLNGFQEPTSASDLYDWELIVDRLARQSPLWTPDTTASYHGMTFGWLTGEIIRRITGQTPRDYIAENIASPLAADLHLGVPTGREADIAEIIPPEADRNPPTFNDIASHCIQNPTPSAPAANQRAWQQAQIPAVNVHASADGLARLYGALASRAGMGGTHLLSPGAVAAMTRPRGPAWDEMLGTRQWGAGVALNTGGLYGPDAGAFGHSGWGGSFGCADPATGRGIAYLVNRMGSALNGDPRAQAIVELATATGRVRPATATTG</sequence>
<dbReference type="OrthoDB" id="5705574at2"/>
<feature type="domain" description="Beta-lactamase-related" evidence="1">
    <location>
        <begin position="28"/>
        <end position="369"/>
    </location>
</feature>
<dbReference type="Pfam" id="PF00144">
    <property type="entry name" value="Beta-lactamase"/>
    <property type="match status" value="1"/>
</dbReference>
<dbReference type="InterPro" id="IPR052907">
    <property type="entry name" value="Beta-lactamase/esterase"/>
</dbReference>
<evidence type="ECO:0000259" key="1">
    <source>
        <dbReference type="Pfam" id="PF00144"/>
    </source>
</evidence>
<evidence type="ECO:0000313" key="3">
    <source>
        <dbReference type="Proteomes" id="UP000095672"/>
    </source>
</evidence>
<dbReference type="AlphaFoldDB" id="A0A1C9W3I7"/>
<dbReference type="STRING" id="1769779.AUP74_00238"/>
<dbReference type="InterPro" id="IPR012338">
    <property type="entry name" value="Beta-lactam/transpept-like"/>
</dbReference>
<accession>A0A1C9W3I7</accession>
<evidence type="ECO:0000313" key="2">
    <source>
        <dbReference type="EMBL" id="AOS95710.1"/>
    </source>
</evidence>
<reference evidence="3" key="1">
    <citation type="submission" date="2016-01" db="EMBL/GenBank/DDBJ databases">
        <title>Complete genome sequence of Microbulbifer sp. CCB-MM1, a halophile isolated from Matang Mangrove Forest, Perak.</title>
        <authorList>
            <person name="Moh T.H."/>
            <person name="Dinesh B."/>
            <person name="Lau N.-S."/>
            <person name="Go F."/>
            <person name="Alexander Chong S.-C."/>
        </authorList>
    </citation>
    <scope>NUCLEOTIDE SEQUENCE [LARGE SCALE GENOMIC DNA]</scope>
    <source>
        <strain evidence="3">CCB-MM1</strain>
    </source>
</reference>
<organism evidence="2 3">
    <name type="scientific">Microbulbifer aggregans</name>
    <dbReference type="NCBI Taxonomy" id="1769779"/>
    <lineage>
        <taxon>Bacteria</taxon>
        <taxon>Pseudomonadati</taxon>
        <taxon>Pseudomonadota</taxon>
        <taxon>Gammaproteobacteria</taxon>
        <taxon>Cellvibrionales</taxon>
        <taxon>Microbulbiferaceae</taxon>
        <taxon>Microbulbifer</taxon>
    </lineage>
</organism>
<dbReference type="PANTHER" id="PTHR43319">
    <property type="entry name" value="BETA-LACTAMASE-RELATED"/>
    <property type="match status" value="1"/>
</dbReference>
<protein>
    <submittedName>
        <fullName evidence="2">Putative periplasmic esterase</fullName>
    </submittedName>
</protein>
<name>A0A1C9W3I7_9GAMM</name>
<dbReference type="KEGG" id="micc:AUP74_00238"/>
<proteinExistence type="predicted"/>
<dbReference type="PANTHER" id="PTHR43319:SF3">
    <property type="entry name" value="BETA-LACTAMASE-RELATED DOMAIN-CONTAINING PROTEIN"/>
    <property type="match status" value="1"/>
</dbReference>
<dbReference type="InterPro" id="IPR001466">
    <property type="entry name" value="Beta-lactam-related"/>
</dbReference>
<dbReference type="PATRIC" id="fig|1769779.3.peg.234"/>
<keyword evidence="3" id="KW-1185">Reference proteome</keyword>
<dbReference type="RefSeq" id="WP_069945953.1">
    <property type="nucleotide sequence ID" value="NZ_CP014143.1"/>
</dbReference>
<dbReference type="EMBL" id="CP014143">
    <property type="protein sequence ID" value="AOS95710.1"/>
    <property type="molecule type" value="Genomic_DNA"/>
</dbReference>
<gene>
    <name evidence="2" type="ORF">AUP74_00238</name>
</gene>
<dbReference type="Proteomes" id="UP000095672">
    <property type="component" value="Chromosome"/>
</dbReference>